<keyword evidence="7" id="KW-0804">Transcription</keyword>
<dbReference type="InterPro" id="IPR051007">
    <property type="entry name" value="creA/MIG_C2H2-ZnF"/>
</dbReference>
<dbReference type="STRING" id="91626.A0A0C9MW70"/>
<keyword evidence="13" id="KW-1185">Reference proteome</keyword>
<dbReference type="PROSITE" id="PS50157">
    <property type="entry name" value="ZINC_FINGER_C2H2_2"/>
    <property type="match status" value="4"/>
</dbReference>
<sequence>MSHLNSASPPAAFDLYSSEMKQENNMHYTSSYNYFTPYSYMPYKQQITSVVSPPLTPAVSPLTPMLMDSVSDHFNHSTQQRQQQEYSHSYAPYEEASHSTFTHHNGSSDSSVTSSTINSPLTHTQHKHICHFHYCGWSFKRYEHLKRHMLVHTGERPYSCHFPGCGKSFSRSDNYHAHYRTHTKKKLSKKRGTKTSVTTDKNCHRNSAFSSLVDKATSQQNSIIPSHCTASNVAANAAAAVAVSQQFEPNYNGVYYHTQSMMNDFYPTAFQNMSPISSPTPATTIAPAPAFPATANDTKSHICPVVQCQGRFKRLEHLKRHMRIHTLERPFSCSYPGCQKSFSRSDNLSQHAKTHAKSSDKRRRK</sequence>
<evidence type="ECO:0000256" key="7">
    <source>
        <dbReference type="ARBA" id="ARBA00023163"/>
    </source>
</evidence>
<evidence type="ECO:0000259" key="11">
    <source>
        <dbReference type="PROSITE" id="PS50157"/>
    </source>
</evidence>
<feature type="domain" description="C2H2-type" evidence="11">
    <location>
        <begin position="301"/>
        <end position="330"/>
    </location>
</feature>
<comment type="subcellular location">
    <subcellularLocation>
        <location evidence="1">Nucleus</location>
    </subcellularLocation>
</comment>
<keyword evidence="3" id="KW-0677">Repeat</keyword>
<dbReference type="PROSITE" id="PS00028">
    <property type="entry name" value="ZINC_FINGER_C2H2_1"/>
    <property type="match status" value="4"/>
</dbReference>
<feature type="region of interest" description="Disordered" evidence="10">
    <location>
        <begin position="342"/>
        <end position="365"/>
    </location>
</feature>
<evidence type="ECO:0000256" key="3">
    <source>
        <dbReference type="ARBA" id="ARBA00022737"/>
    </source>
</evidence>
<dbReference type="PANTHER" id="PTHR47428:SF1">
    <property type="entry name" value="REGULATORY PROTEIN MIG1-RELATED"/>
    <property type="match status" value="1"/>
</dbReference>
<feature type="compositionally biased region" description="Low complexity" evidence="10">
    <location>
        <begin position="107"/>
        <end position="118"/>
    </location>
</feature>
<feature type="compositionally biased region" description="Basic residues" evidence="10">
    <location>
        <begin position="352"/>
        <end position="365"/>
    </location>
</feature>
<dbReference type="GO" id="GO:0008270">
    <property type="term" value="F:zinc ion binding"/>
    <property type="evidence" value="ECO:0007669"/>
    <property type="project" value="UniProtKB-KW"/>
</dbReference>
<feature type="region of interest" description="Disordered" evidence="10">
    <location>
        <begin position="97"/>
        <end position="118"/>
    </location>
</feature>
<dbReference type="FunFam" id="3.30.160.60:FF:000125">
    <property type="entry name" value="Putative zinc finger protein 143"/>
    <property type="match status" value="1"/>
</dbReference>
<organism evidence="12">
    <name type="scientific">Mucor ambiguus</name>
    <dbReference type="NCBI Taxonomy" id="91626"/>
    <lineage>
        <taxon>Eukaryota</taxon>
        <taxon>Fungi</taxon>
        <taxon>Fungi incertae sedis</taxon>
        <taxon>Mucoromycota</taxon>
        <taxon>Mucoromycotina</taxon>
        <taxon>Mucoromycetes</taxon>
        <taxon>Mucorales</taxon>
        <taxon>Mucorineae</taxon>
        <taxon>Mucoraceae</taxon>
        <taxon>Mucor</taxon>
    </lineage>
</organism>
<dbReference type="GO" id="GO:0000433">
    <property type="term" value="P:carbon catabolite repression of transcription from RNA polymerase II promoter by glucose"/>
    <property type="evidence" value="ECO:0007669"/>
    <property type="project" value="TreeGrafter"/>
</dbReference>
<keyword evidence="6" id="KW-0805">Transcription regulation</keyword>
<proteinExistence type="predicted"/>
<evidence type="ECO:0000313" key="12">
    <source>
        <dbReference type="EMBL" id="GAN11639.1"/>
    </source>
</evidence>
<evidence type="ECO:0000256" key="6">
    <source>
        <dbReference type="ARBA" id="ARBA00023015"/>
    </source>
</evidence>
<gene>
    <name evidence="12" type="ORF">MAM1_0767d11217</name>
</gene>
<dbReference type="OrthoDB" id="6365676at2759"/>
<dbReference type="Proteomes" id="UP000053815">
    <property type="component" value="Unassembled WGS sequence"/>
</dbReference>
<keyword evidence="2" id="KW-0479">Metal-binding</keyword>
<evidence type="ECO:0000256" key="10">
    <source>
        <dbReference type="SAM" id="MobiDB-lite"/>
    </source>
</evidence>
<evidence type="ECO:0000256" key="8">
    <source>
        <dbReference type="ARBA" id="ARBA00023242"/>
    </source>
</evidence>
<reference evidence="12" key="1">
    <citation type="submission" date="2014-09" db="EMBL/GenBank/DDBJ databases">
        <title>Draft genome sequence of an oleaginous Mucoromycotina fungus Mucor ambiguus NBRC6742.</title>
        <authorList>
            <person name="Takeda I."/>
            <person name="Yamane N."/>
            <person name="Morita T."/>
            <person name="Tamano K."/>
            <person name="Machida M."/>
            <person name="Baker S."/>
            <person name="Koike H."/>
        </authorList>
    </citation>
    <scope>NUCLEOTIDE SEQUENCE</scope>
    <source>
        <strain evidence="12">NBRC 6742</strain>
    </source>
</reference>
<dbReference type="GO" id="GO:0000978">
    <property type="term" value="F:RNA polymerase II cis-regulatory region sequence-specific DNA binding"/>
    <property type="evidence" value="ECO:0007669"/>
    <property type="project" value="TreeGrafter"/>
</dbReference>
<dbReference type="AlphaFoldDB" id="A0A0C9MW70"/>
<evidence type="ECO:0000256" key="2">
    <source>
        <dbReference type="ARBA" id="ARBA00022723"/>
    </source>
</evidence>
<dbReference type="GO" id="GO:0005634">
    <property type="term" value="C:nucleus"/>
    <property type="evidence" value="ECO:0007669"/>
    <property type="project" value="UniProtKB-SubCell"/>
</dbReference>
<keyword evidence="4 9" id="KW-0863">Zinc-finger</keyword>
<evidence type="ECO:0000256" key="4">
    <source>
        <dbReference type="ARBA" id="ARBA00022771"/>
    </source>
</evidence>
<dbReference type="InterPro" id="IPR013087">
    <property type="entry name" value="Znf_C2H2_type"/>
</dbReference>
<accession>A0A0C9MW70</accession>
<dbReference type="EMBL" id="DF837056">
    <property type="protein sequence ID" value="GAN11639.1"/>
    <property type="molecule type" value="Genomic_DNA"/>
</dbReference>
<feature type="compositionally biased region" description="Polar residues" evidence="10">
    <location>
        <begin position="342"/>
        <end position="351"/>
    </location>
</feature>
<dbReference type="GO" id="GO:0005737">
    <property type="term" value="C:cytoplasm"/>
    <property type="evidence" value="ECO:0007669"/>
    <property type="project" value="TreeGrafter"/>
</dbReference>
<name>A0A0C9MW70_9FUNG</name>
<keyword evidence="5" id="KW-0862">Zinc</keyword>
<dbReference type="FunFam" id="3.30.160.60:FF:002343">
    <property type="entry name" value="Zinc finger protein 33A"/>
    <property type="match status" value="1"/>
</dbReference>
<dbReference type="InterPro" id="IPR036236">
    <property type="entry name" value="Znf_C2H2_sf"/>
</dbReference>
<dbReference type="Gene3D" id="3.30.160.60">
    <property type="entry name" value="Classic Zinc Finger"/>
    <property type="match status" value="4"/>
</dbReference>
<dbReference type="Pfam" id="PF00096">
    <property type="entry name" value="zf-C2H2"/>
    <property type="match status" value="4"/>
</dbReference>
<dbReference type="PANTHER" id="PTHR47428">
    <property type="entry name" value="REGULATORY PROTEIN MIG1-RELATED"/>
    <property type="match status" value="1"/>
</dbReference>
<feature type="domain" description="C2H2-type" evidence="11">
    <location>
        <begin position="331"/>
        <end position="360"/>
    </location>
</feature>
<feature type="domain" description="C2H2-type" evidence="11">
    <location>
        <begin position="128"/>
        <end position="157"/>
    </location>
</feature>
<feature type="domain" description="C2H2-type" evidence="11">
    <location>
        <begin position="158"/>
        <end position="187"/>
    </location>
</feature>
<evidence type="ECO:0000256" key="1">
    <source>
        <dbReference type="ARBA" id="ARBA00004123"/>
    </source>
</evidence>
<dbReference type="SUPFAM" id="SSF57667">
    <property type="entry name" value="beta-beta-alpha zinc fingers"/>
    <property type="match status" value="3"/>
</dbReference>
<keyword evidence="8" id="KW-0539">Nucleus</keyword>
<evidence type="ECO:0000313" key="13">
    <source>
        <dbReference type="Proteomes" id="UP000053815"/>
    </source>
</evidence>
<evidence type="ECO:0000256" key="9">
    <source>
        <dbReference type="PROSITE-ProRule" id="PRU00042"/>
    </source>
</evidence>
<evidence type="ECO:0000256" key="5">
    <source>
        <dbReference type="ARBA" id="ARBA00022833"/>
    </source>
</evidence>
<protein>
    <recommendedName>
        <fullName evidence="11">C2H2-type domain-containing protein</fullName>
    </recommendedName>
</protein>
<dbReference type="SMART" id="SM00355">
    <property type="entry name" value="ZnF_C2H2"/>
    <property type="match status" value="4"/>
</dbReference>